<dbReference type="InterPro" id="IPR036390">
    <property type="entry name" value="WH_DNA-bd_sf"/>
</dbReference>
<keyword evidence="4 10" id="KW-0812">Transmembrane</keyword>
<evidence type="ECO:0000256" key="7">
    <source>
        <dbReference type="ARBA" id="ARBA00022989"/>
    </source>
</evidence>
<evidence type="ECO:0000256" key="2">
    <source>
        <dbReference type="ARBA" id="ARBA00009829"/>
    </source>
</evidence>
<dbReference type="SMART" id="SM01128">
    <property type="entry name" value="DDRGK"/>
    <property type="match status" value="1"/>
</dbReference>
<evidence type="ECO:0000256" key="10">
    <source>
        <dbReference type="SAM" id="Phobius"/>
    </source>
</evidence>
<evidence type="ECO:0000313" key="11">
    <source>
        <dbReference type="EMBL" id="KAL3864356.1"/>
    </source>
</evidence>
<evidence type="ECO:0000256" key="1">
    <source>
        <dbReference type="ARBA" id="ARBA00004389"/>
    </source>
</evidence>
<feature type="region of interest" description="Disordered" evidence="9">
    <location>
        <begin position="32"/>
        <end position="94"/>
    </location>
</feature>
<keyword evidence="7 10" id="KW-1133">Transmembrane helix</keyword>
<evidence type="ECO:0000313" key="12">
    <source>
        <dbReference type="Proteomes" id="UP001634394"/>
    </source>
</evidence>
<dbReference type="InterPro" id="IPR036388">
    <property type="entry name" value="WH-like_DNA-bd_sf"/>
</dbReference>
<dbReference type="InterPro" id="IPR050899">
    <property type="entry name" value="DDRGK_domain-containing"/>
</dbReference>
<feature type="compositionally biased region" description="Acidic residues" evidence="9">
    <location>
        <begin position="72"/>
        <end position="91"/>
    </location>
</feature>
<feature type="transmembrane region" description="Helical" evidence="10">
    <location>
        <begin position="6"/>
        <end position="28"/>
    </location>
</feature>
<keyword evidence="6" id="KW-0256">Endoplasmic reticulum</keyword>
<dbReference type="FunFam" id="1.10.10.10:FF:000143">
    <property type="entry name" value="DDRGK domain-containing protein 1"/>
    <property type="match status" value="1"/>
</dbReference>
<organism evidence="11 12">
    <name type="scientific">Sinanodonta woodiana</name>
    <name type="common">Chinese pond mussel</name>
    <name type="synonym">Anodonta woodiana</name>
    <dbReference type="NCBI Taxonomy" id="1069815"/>
    <lineage>
        <taxon>Eukaryota</taxon>
        <taxon>Metazoa</taxon>
        <taxon>Spiralia</taxon>
        <taxon>Lophotrochozoa</taxon>
        <taxon>Mollusca</taxon>
        <taxon>Bivalvia</taxon>
        <taxon>Autobranchia</taxon>
        <taxon>Heteroconchia</taxon>
        <taxon>Palaeoheterodonta</taxon>
        <taxon>Unionida</taxon>
        <taxon>Unionoidea</taxon>
        <taxon>Unionidae</taxon>
        <taxon>Unioninae</taxon>
        <taxon>Sinanodonta</taxon>
    </lineage>
</organism>
<dbReference type="GO" id="GO:0005789">
    <property type="term" value="C:endoplasmic reticulum membrane"/>
    <property type="evidence" value="ECO:0007669"/>
    <property type="project" value="UniProtKB-SubCell"/>
</dbReference>
<comment type="subcellular location">
    <subcellularLocation>
        <location evidence="1">Endoplasmic reticulum membrane</location>
        <topology evidence="1">Single-pass membrane protein</topology>
    </subcellularLocation>
</comment>
<dbReference type="PANTHER" id="PTHR48176">
    <property type="entry name" value="DDRGK DOMAIN-CONTAINING PROTEIN 1"/>
    <property type="match status" value="1"/>
</dbReference>
<dbReference type="SUPFAM" id="SSF46785">
    <property type="entry name" value="Winged helix' DNA-binding domain"/>
    <property type="match status" value="1"/>
</dbReference>
<feature type="region of interest" description="Disordered" evidence="9">
    <location>
        <begin position="119"/>
        <end position="162"/>
    </location>
</feature>
<protein>
    <recommendedName>
        <fullName evidence="3">DDRGK domain-containing protein 1</fullName>
    </recommendedName>
</protein>
<sequence length="306" mass="35335">MTAVDPGTIYLVVALIIVVTLIITSIFCKGDNSKDGARNRRQQVAARPRDENVPAGVRRRAGHRNRMQVAQDDSDEELDSEKEDDIPGLDDIEGKVGAKKRRKLEEKAERKRLREIEMQEREEQKQREKEREERRKKEEAKSKAEEAIRAEEEKKKKEEEEKREYEEYLKLKESFVVEEEGQNLADGEVDSQSLLQEFIDYIKEMKVVMLEDLAGHFRLKTQEAIERVQDLQKEGRLSGVIDDRGKFIYITMAEYEAVTKFIQQHGRVSITELAEASNRLINLNPDNTAVKKKFLGDLDIAMEAAA</sequence>
<gene>
    <name evidence="11" type="ORF">ACJMK2_006046</name>
</gene>
<keyword evidence="12" id="KW-1185">Reference proteome</keyword>
<dbReference type="Pfam" id="PF09756">
    <property type="entry name" value="DDRGK"/>
    <property type="match status" value="1"/>
</dbReference>
<dbReference type="Proteomes" id="UP001634394">
    <property type="component" value="Unassembled WGS sequence"/>
</dbReference>
<evidence type="ECO:0000256" key="4">
    <source>
        <dbReference type="ARBA" id="ARBA00022692"/>
    </source>
</evidence>
<dbReference type="Gene3D" id="1.10.10.10">
    <property type="entry name" value="Winged helix-like DNA-binding domain superfamily/Winged helix DNA-binding domain"/>
    <property type="match status" value="1"/>
</dbReference>
<comment type="caution">
    <text evidence="11">The sequence shown here is derived from an EMBL/GenBank/DDBJ whole genome shotgun (WGS) entry which is preliminary data.</text>
</comment>
<keyword evidence="5" id="KW-0833">Ubl conjugation pathway</keyword>
<keyword evidence="8 10" id="KW-0472">Membrane</keyword>
<accession>A0ABD3VTA4</accession>
<name>A0ABD3VTA4_SINWO</name>
<evidence type="ECO:0000256" key="6">
    <source>
        <dbReference type="ARBA" id="ARBA00022824"/>
    </source>
</evidence>
<dbReference type="PANTHER" id="PTHR48176:SF1">
    <property type="entry name" value="DDRGK DOMAIN-CONTAINING PROTEIN 1"/>
    <property type="match status" value="1"/>
</dbReference>
<dbReference type="InterPro" id="IPR019153">
    <property type="entry name" value="DDRGK_dom-contain"/>
</dbReference>
<evidence type="ECO:0000256" key="9">
    <source>
        <dbReference type="SAM" id="MobiDB-lite"/>
    </source>
</evidence>
<reference evidence="11 12" key="1">
    <citation type="submission" date="2024-11" db="EMBL/GenBank/DDBJ databases">
        <title>Chromosome-level genome assembly of the freshwater bivalve Anodonta woodiana.</title>
        <authorList>
            <person name="Chen X."/>
        </authorList>
    </citation>
    <scope>NUCLEOTIDE SEQUENCE [LARGE SCALE GENOMIC DNA]</scope>
    <source>
        <strain evidence="11">MN2024</strain>
        <tissue evidence="11">Gills</tissue>
    </source>
</reference>
<feature type="compositionally biased region" description="Basic residues" evidence="9">
    <location>
        <begin position="57"/>
        <end position="66"/>
    </location>
</feature>
<proteinExistence type="inferred from homology"/>
<dbReference type="AlphaFoldDB" id="A0ABD3VTA4"/>
<dbReference type="EMBL" id="JBJQND010000010">
    <property type="protein sequence ID" value="KAL3864356.1"/>
    <property type="molecule type" value="Genomic_DNA"/>
</dbReference>
<evidence type="ECO:0000256" key="8">
    <source>
        <dbReference type="ARBA" id="ARBA00023136"/>
    </source>
</evidence>
<evidence type="ECO:0000256" key="3">
    <source>
        <dbReference type="ARBA" id="ARBA00018218"/>
    </source>
</evidence>
<comment type="similarity">
    <text evidence="2">Belongs to the DDRGK1 family.</text>
</comment>
<evidence type="ECO:0000256" key="5">
    <source>
        <dbReference type="ARBA" id="ARBA00022786"/>
    </source>
</evidence>